<dbReference type="AlphaFoldDB" id="A0A3N4I533"/>
<name>A0A3N4I533_ASCIM</name>
<accession>A0A3N4I533</accession>
<feature type="compositionally biased region" description="Low complexity" evidence="1">
    <location>
        <begin position="25"/>
        <end position="47"/>
    </location>
</feature>
<evidence type="ECO:0000256" key="1">
    <source>
        <dbReference type="SAM" id="MobiDB-lite"/>
    </source>
</evidence>
<protein>
    <recommendedName>
        <fullName evidence="4">Zn(2)-C6 fungal-type domain-containing protein</fullName>
    </recommendedName>
</protein>
<feature type="region of interest" description="Disordered" evidence="1">
    <location>
        <begin position="1"/>
        <end position="60"/>
    </location>
</feature>
<sequence length="110" mass="11547">MKVEMASSERDGGAAVMTQPANNLPVSSAESVASSTPATSTTTSTAAKNDKDRPRRRKARRACFACQRAHLTCGTSPLFVSVDLSGTIGPIGHGRTNKLGLESWDLGRVS</sequence>
<reference evidence="2 3" key="1">
    <citation type="journal article" date="2018" name="Nat. Ecol. Evol.">
        <title>Pezizomycetes genomes reveal the molecular basis of ectomycorrhizal truffle lifestyle.</title>
        <authorList>
            <person name="Murat C."/>
            <person name="Payen T."/>
            <person name="Noel B."/>
            <person name="Kuo A."/>
            <person name="Morin E."/>
            <person name="Chen J."/>
            <person name="Kohler A."/>
            <person name="Krizsan K."/>
            <person name="Balestrini R."/>
            <person name="Da Silva C."/>
            <person name="Montanini B."/>
            <person name="Hainaut M."/>
            <person name="Levati E."/>
            <person name="Barry K.W."/>
            <person name="Belfiori B."/>
            <person name="Cichocki N."/>
            <person name="Clum A."/>
            <person name="Dockter R.B."/>
            <person name="Fauchery L."/>
            <person name="Guy J."/>
            <person name="Iotti M."/>
            <person name="Le Tacon F."/>
            <person name="Lindquist E.A."/>
            <person name="Lipzen A."/>
            <person name="Malagnac F."/>
            <person name="Mello A."/>
            <person name="Molinier V."/>
            <person name="Miyauchi S."/>
            <person name="Poulain J."/>
            <person name="Riccioni C."/>
            <person name="Rubini A."/>
            <person name="Sitrit Y."/>
            <person name="Splivallo R."/>
            <person name="Traeger S."/>
            <person name="Wang M."/>
            <person name="Zifcakova L."/>
            <person name="Wipf D."/>
            <person name="Zambonelli A."/>
            <person name="Paolocci F."/>
            <person name="Nowrousian M."/>
            <person name="Ottonello S."/>
            <person name="Baldrian P."/>
            <person name="Spatafora J.W."/>
            <person name="Henrissat B."/>
            <person name="Nagy L.G."/>
            <person name="Aury J.M."/>
            <person name="Wincker P."/>
            <person name="Grigoriev I.V."/>
            <person name="Bonfante P."/>
            <person name="Martin F.M."/>
        </authorList>
    </citation>
    <scope>NUCLEOTIDE SEQUENCE [LARGE SCALE GENOMIC DNA]</scope>
    <source>
        <strain evidence="2 3">RN42</strain>
    </source>
</reference>
<keyword evidence="3" id="KW-1185">Reference proteome</keyword>
<proteinExistence type="predicted"/>
<evidence type="ECO:0000313" key="2">
    <source>
        <dbReference type="EMBL" id="RPA81202.1"/>
    </source>
</evidence>
<organism evidence="2 3">
    <name type="scientific">Ascobolus immersus RN42</name>
    <dbReference type="NCBI Taxonomy" id="1160509"/>
    <lineage>
        <taxon>Eukaryota</taxon>
        <taxon>Fungi</taxon>
        <taxon>Dikarya</taxon>
        <taxon>Ascomycota</taxon>
        <taxon>Pezizomycotina</taxon>
        <taxon>Pezizomycetes</taxon>
        <taxon>Pezizales</taxon>
        <taxon>Ascobolaceae</taxon>
        <taxon>Ascobolus</taxon>
    </lineage>
</organism>
<feature type="compositionally biased region" description="Basic and acidic residues" evidence="1">
    <location>
        <begin position="1"/>
        <end position="12"/>
    </location>
</feature>
<gene>
    <name evidence="2" type="ORF">BJ508DRAFT_115407</name>
</gene>
<evidence type="ECO:0008006" key="4">
    <source>
        <dbReference type="Google" id="ProtNLM"/>
    </source>
</evidence>
<evidence type="ECO:0000313" key="3">
    <source>
        <dbReference type="Proteomes" id="UP000275078"/>
    </source>
</evidence>
<dbReference type="Proteomes" id="UP000275078">
    <property type="component" value="Unassembled WGS sequence"/>
</dbReference>
<dbReference type="EMBL" id="ML119681">
    <property type="protein sequence ID" value="RPA81202.1"/>
    <property type="molecule type" value="Genomic_DNA"/>
</dbReference>